<proteinExistence type="predicted"/>
<dbReference type="EMBL" id="JAPNKA010000001">
    <property type="protein sequence ID" value="MCY1074159.1"/>
    <property type="molecule type" value="Genomic_DNA"/>
</dbReference>
<dbReference type="SUPFAM" id="SSF69318">
    <property type="entry name" value="Integrin alpha N-terminal domain"/>
    <property type="match status" value="1"/>
</dbReference>
<protein>
    <submittedName>
        <fullName evidence="2">VCBS repeat-containing protein</fullName>
    </submittedName>
</protein>
<dbReference type="PANTHER" id="PTHR46580">
    <property type="entry name" value="SENSOR KINASE-RELATED"/>
    <property type="match status" value="1"/>
</dbReference>
<dbReference type="PROSITE" id="PS51257">
    <property type="entry name" value="PROKAR_LIPOPROTEIN"/>
    <property type="match status" value="1"/>
</dbReference>
<comment type="caution">
    <text evidence="2">The sequence shown here is derived from an EMBL/GenBank/DDBJ whole genome shotgun (WGS) entry which is preliminary data.</text>
</comment>
<dbReference type="Pfam" id="PF13517">
    <property type="entry name" value="FG-GAP_3"/>
    <property type="match status" value="2"/>
</dbReference>
<dbReference type="InterPro" id="IPR028994">
    <property type="entry name" value="Integrin_alpha_N"/>
</dbReference>
<organism evidence="2 3">
    <name type="scientific">Archangium lansingense</name>
    <dbReference type="NCBI Taxonomy" id="2995310"/>
    <lineage>
        <taxon>Bacteria</taxon>
        <taxon>Pseudomonadati</taxon>
        <taxon>Myxococcota</taxon>
        <taxon>Myxococcia</taxon>
        <taxon>Myxococcales</taxon>
        <taxon>Cystobacterineae</taxon>
        <taxon>Archangiaceae</taxon>
        <taxon>Archangium</taxon>
    </lineage>
</organism>
<dbReference type="PANTHER" id="PTHR46580:SF2">
    <property type="entry name" value="MAM DOMAIN-CONTAINING PROTEIN"/>
    <property type="match status" value="1"/>
</dbReference>
<name>A0ABT3ZXN3_9BACT</name>
<evidence type="ECO:0000256" key="1">
    <source>
        <dbReference type="ARBA" id="ARBA00022729"/>
    </source>
</evidence>
<evidence type="ECO:0000313" key="3">
    <source>
        <dbReference type="Proteomes" id="UP001207654"/>
    </source>
</evidence>
<accession>A0ABT3ZXN3</accession>
<dbReference type="RefSeq" id="WP_267533139.1">
    <property type="nucleotide sequence ID" value="NZ_JAPNKA010000001.1"/>
</dbReference>
<keyword evidence="3" id="KW-1185">Reference proteome</keyword>
<dbReference type="InterPro" id="IPR013517">
    <property type="entry name" value="FG-GAP"/>
</dbReference>
<dbReference type="Gene3D" id="2.130.10.130">
    <property type="entry name" value="Integrin alpha, N-terminal"/>
    <property type="match status" value="2"/>
</dbReference>
<keyword evidence="1" id="KW-0732">Signal</keyword>
<sequence length="335" mass="36822">MKRMTVRLVGTVLLGLATGCDNPNGLPELCSARGNAEGKVSITCFTRFSDGSFDDIPAITQTLAGTSGYVERWQYGESLHFTDFNGDGRVDLCSARGNAEGYVDVACHERKANGDFPGTATFNQTVTGATGWVDDWQYGEALHFTDFNGDGRVDLCSARGNTEGTLDVSCFHRTSGGGFPDEPSFQQTLTASTGWVERWRYGEALHFVDFNKDGRVDLCGARANDEGNLEVFCYQRDAEGRFPDTLSFQQFLGNRGWTNRWQYGEALHFTDFDTDGRVDLCGARGAGPGQLEAACFFQMSNGTMRGQADFRHAFLGATQWEGDWAYGEDLSFVEP</sequence>
<dbReference type="Proteomes" id="UP001207654">
    <property type="component" value="Unassembled WGS sequence"/>
</dbReference>
<gene>
    <name evidence="2" type="ORF">OV287_06645</name>
</gene>
<reference evidence="2 3" key="1">
    <citation type="submission" date="2022-11" db="EMBL/GenBank/DDBJ databases">
        <title>Minimal conservation of predation-associated metabolite biosynthetic gene clusters underscores biosynthetic potential of Myxococcota including descriptions for ten novel species: Archangium lansinium sp. nov., Myxococcus landrumus sp. nov., Nannocystis bai.</title>
        <authorList>
            <person name="Ahearne A."/>
            <person name="Stevens C."/>
            <person name="Phillips K."/>
        </authorList>
    </citation>
    <scope>NUCLEOTIDE SEQUENCE [LARGE SCALE GENOMIC DNA]</scope>
    <source>
        <strain evidence="2 3">MIWBW</strain>
    </source>
</reference>
<evidence type="ECO:0000313" key="2">
    <source>
        <dbReference type="EMBL" id="MCY1074159.1"/>
    </source>
</evidence>